<dbReference type="InterPro" id="IPR037401">
    <property type="entry name" value="SnoaL-like"/>
</dbReference>
<keyword evidence="3" id="KW-1185">Reference proteome</keyword>
<dbReference type="Proteomes" id="UP001183246">
    <property type="component" value="Unassembled WGS sequence"/>
</dbReference>
<evidence type="ECO:0000313" key="3">
    <source>
        <dbReference type="Proteomes" id="UP001183246"/>
    </source>
</evidence>
<dbReference type="EMBL" id="JAVREL010000006">
    <property type="protein sequence ID" value="MDT0343453.1"/>
    <property type="molecule type" value="Genomic_DNA"/>
</dbReference>
<reference evidence="3" key="1">
    <citation type="submission" date="2023-07" db="EMBL/GenBank/DDBJ databases">
        <title>30 novel species of actinomycetes from the DSMZ collection.</title>
        <authorList>
            <person name="Nouioui I."/>
        </authorList>
    </citation>
    <scope>NUCLEOTIDE SEQUENCE [LARGE SCALE GENOMIC DNA]</scope>
    <source>
        <strain evidence="3">DSM 44938</strain>
    </source>
</reference>
<protein>
    <submittedName>
        <fullName evidence="2">Nuclear transport factor 2 family protein</fullName>
    </submittedName>
</protein>
<accession>A0ABU2MQ21</accession>
<sequence length="149" mass="16704">MLDAVTLQELAREYCRRMTSGNVDEILKMFTENARFEDPVGSPPLFGLDELRVHLERACAAKTVDIPGTPVAARDGRHVAIPVAAYMNYLPLGPTLTRHGYLGTPDDPYRKRIKFSLTSIIRVGPDELFEAVWIYWGKSDLSLLDPGQE</sequence>
<dbReference type="Gene3D" id="3.10.450.50">
    <property type="match status" value="1"/>
</dbReference>
<evidence type="ECO:0000313" key="2">
    <source>
        <dbReference type="EMBL" id="MDT0343453.1"/>
    </source>
</evidence>
<dbReference type="RefSeq" id="WP_311704592.1">
    <property type="nucleotide sequence ID" value="NZ_JAVREL010000006.1"/>
</dbReference>
<dbReference type="Pfam" id="PF12680">
    <property type="entry name" value="SnoaL_2"/>
    <property type="match status" value="1"/>
</dbReference>
<organism evidence="2 3">
    <name type="scientific">Streptomyces litchfieldiae</name>
    <dbReference type="NCBI Taxonomy" id="3075543"/>
    <lineage>
        <taxon>Bacteria</taxon>
        <taxon>Bacillati</taxon>
        <taxon>Actinomycetota</taxon>
        <taxon>Actinomycetes</taxon>
        <taxon>Kitasatosporales</taxon>
        <taxon>Streptomycetaceae</taxon>
        <taxon>Streptomyces</taxon>
    </lineage>
</organism>
<dbReference type="SUPFAM" id="SSF54427">
    <property type="entry name" value="NTF2-like"/>
    <property type="match status" value="1"/>
</dbReference>
<feature type="domain" description="SnoaL-like" evidence="1">
    <location>
        <begin position="11"/>
        <end position="97"/>
    </location>
</feature>
<dbReference type="InterPro" id="IPR032710">
    <property type="entry name" value="NTF2-like_dom_sf"/>
</dbReference>
<evidence type="ECO:0000259" key="1">
    <source>
        <dbReference type="Pfam" id="PF12680"/>
    </source>
</evidence>
<comment type="caution">
    <text evidence="2">The sequence shown here is derived from an EMBL/GenBank/DDBJ whole genome shotgun (WGS) entry which is preliminary data.</text>
</comment>
<proteinExistence type="predicted"/>
<gene>
    <name evidence="2" type="ORF">RM590_12635</name>
</gene>
<name>A0ABU2MQ21_9ACTN</name>